<dbReference type="InterPro" id="IPR011029">
    <property type="entry name" value="DEATH-like_dom_sf"/>
</dbReference>
<evidence type="ECO:0000313" key="6">
    <source>
        <dbReference type="Proteomes" id="UP001652625"/>
    </source>
</evidence>
<evidence type="ECO:0000256" key="4">
    <source>
        <dbReference type="SAM" id="MobiDB-lite"/>
    </source>
</evidence>
<comment type="subcellular location">
    <subcellularLocation>
        <location evidence="1">Cytoplasm</location>
    </subcellularLocation>
</comment>
<gene>
    <name evidence="7" type="primary">LOC136076738</name>
</gene>
<protein>
    <submittedName>
        <fullName evidence="7">NACHT, LRR and PYD domains-containing protein 3-like isoform X2</fullName>
    </submittedName>
</protein>
<dbReference type="InterPro" id="IPR007111">
    <property type="entry name" value="NACHT_NTPase"/>
</dbReference>
<dbReference type="RefSeq" id="XP_065646212.1">
    <property type="nucleotide sequence ID" value="XM_065790140.1"/>
</dbReference>
<keyword evidence="3" id="KW-0677">Repeat</keyword>
<dbReference type="PANTHER" id="PTHR45690:SF19">
    <property type="entry name" value="NACHT, LRR AND PYD DOMAINS-CONTAINING PROTEIN 3"/>
    <property type="match status" value="1"/>
</dbReference>
<dbReference type="Gene3D" id="3.40.50.300">
    <property type="entry name" value="P-loop containing nucleotide triphosphate hydrolases"/>
    <property type="match status" value="1"/>
</dbReference>
<proteinExistence type="predicted"/>
<evidence type="ECO:0000256" key="2">
    <source>
        <dbReference type="ARBA" id="ARBA00022490"/>
    </source>
</evidence>
<evidence type="ECO:0000256" key="1">
    <source>
        <dbReference type="ARBA" id="ARBA00004496"/>
    </source>
</evidence>
<dbReference type="InterPro" id="IPR027417">
    <property type="entry name" value="P-loop_NTPase"/>
</dbReference>
<evidence type="ECO:0000259" key="5">
    <source>
        <dbReference type="PROSITE" id="PS50017"/>
    </source>
</evidence>
<reference evidence="7" key="2">
    <citation type="submission" date="2025-08" db="UniProtKB">
        <authorList>
            <consortium name="RefSeq"/>
        </authorList>
    </citation>
    <scope>IDENTIFICATION</scope>
</reference>
<dbReference type="SMART" id="SM00005">
    <property type="entry name" value="DEATH"/>
    <property type="match status" value="1"/>
</dbReference>
<feature type="region of interest" description="Disordered" evidence="4">
    <location>
        <begin position="113"/>
        <end position="133"/>
    </location>
</feature>
<dbReference type="Pfam" id="PF05729">
    <property type="entry name" value="NACHT"/>
    <property type="match status" value="1"/>
</dbReference>
<name>A0ABM4BBB0_HYDVU</name>
<dbReference type="Pfam" id="PF00531">
    <property type="entry name" value="Death"/>
    <property type="match status" value="1"/>
</dbReference>
<sequence>MMRINIKMAQNNVYAKKYENILYSQVFMCSFSDWVGVSWKTLGRMLNIEEHYLSMIDEDNPKTGAKAYSMLTTWMQMSDNPTFEELKTALRNMKRIDLIRKIDKFTKTPGSPEITSRFSANKETPSSPEITSRFSANKDTSEICTALKNYYRENYGKVNEIQPPLKAPANVDLMDNFVDLCIVDAVNTQMDVVFSFERKKFLERQTNYIPISYSEIFMKEKSAVLISGIAGIGKTWLLQKCLLDWSSDLIWRNVELVFYLECRRLNQYPNISNISELLNVFYKDIINDFKISNHPALFIIDGLDEFKFLNELINRSLSCNNPIVNALTEIQKYKYVVAGRVYAIDQYQSISTEHRNKLTIQIMGFNQKGIHNYIEKKVSDEKKDVVKETLNSSPIAKAMASVPFYLCSMCKIICDSKEINKISFLTMTNLYASIFLYFFQNHIIKMNKLINEIIKEDSNKKYILNICKIAYKLFVENKVIFSEEEIQTFIIDFDNNESNLFGFIEKIETNLGCYYQFAHLTIMEFCASVYAYNCLSIEEIIATKKLDSCLSMIFGLSNKCQNSLLKFLVNLNPSKNCFEKLLYSNLELTYLIKCI</sequence>
<keyword evidence="2" id="KW-0963">Cytoplasm</keyword>
<dbReference type="InterPro" id="IPR000488">
    <property type="entry name" value="Death_dom"/>
</dbReference>
<dbReference type="PANTHER" id="PTHR45690">
    <property type="entry name" value="NACHT, LRR AND PYD DOMAINS-CONTAINING PROTEIN 12"/>
    <property type="match status" value="1"/>
</dbReference>
<dbReference type="CDD" id="cd01670">
    <property type="entry name" value="Death"/>
    <property type="match status" value="1"/>
</dbReference>
<dbReference type="Proteomes" id="UP001652625">
    <property type="component" value="Chromosome 02"/>
</dbReference>
<dbReference type="Gene3D" id="1.10.533.10">
    <property type="entry name" value="Death Domain, Fas"/>
    <property type="match status" value="1"/>
</dbReference>
<evidence type="ECO:0000313" key="7">
    <source>
        <dbReference type="RefSeq" id="XP_065646212.1"/>
    </source>
</evidence>
<dbReference type="SUPFAM" id="SSF47986">
    <property type="entry name" value="DEATH domain"/>
    <property type="match status" value="1"/>
</dbReference>
<feature type="domain" description="Death" evidence="5">
    <location>
        <begin position="35"/>
        <end position="106"/>
    </location>
</feature>
<dbReference type="InterPro" id="IPR050637">
    <property type="entry name" value="NLRP_innate_immun_reg"/>
</dbReference>
<evidence type="ECO:0000256" key="3">
    <source>
        <dbReference type="ARBA" id="ARBA00022737"/>
    </source>
</evidence>
<dbReference type="SUPFAM" id="SSF52540">
    <property type="entry name" value="P-loop containing nucleoside triphosphate hydrolases"/>
    <property type="match status" value="1"/>
</dbReference>
<keyword evidence="6" id="KW-1185">Reference proteome</keyword>
<dbReference type="PROSITE" id="PS50017">
    <property type="entry name" value="DEATH_DOMAIN"/>
    <property type="match status" value="1"/>
</dbReference>
<organism evidence="6 7">
    <name type="scientific">Hydra vulgaris</name>
    <name type="common">Hydra</name>
    <name type="synonym">Hydra attenuata</name>
    <dbReference type="NCBI Taxonomy" id="6087"/>
    <lineage>
        <taxon>Eukaryota</taxon>
        <taxon>Metazoa</taxon>
        <taxon>Cnidaria</taxon>
        <taxon>Hydrozoa</taxon>
        <taxon>Hydroidolina</taxon>
        <taxon>Anthoathecata</taxon>
        <taxon>Aplanulata</taxon>
        <taxon>Hydridae</taxon>
        <taxon>Hydra</taxon>
    </lineage>
</organism>
<reference evidence="6" key="1">
    <citation type="submission" date="2025-05" db="UniProtKB">
        <authorList>
            <consortium name="RefSeq"/>
        </authorList>
    </citation>
    <scope>NUCLEOTIDE SEQUENCE [LARGE SCALE GENOMIC DNA]</scope>
</reference>
<dbReference type="GeneID" id="136076738"/>
<accession>A0ABM4BBB0</accession>